<dbReference type="AlphaFoldDB" id="A0AAW8DUV8"/>
<dbReference type="RefSeq" id="WP_307636793.1">
    <property type="nucleotide sequence ID" value="NZ_JAUSRR010000003.1"/>
</dbReference>
<evidence type="ECO:0000313" key="3">
    <source>
        <dbReference type="Proteomes" id="UP001244295"/>
    </source>
</evidence>
<protein>
    <submittedName>
        <fullName evidence="2">Uncharacterized protein</fullName>
    </submittedName>
</protein>
<sequence>MQQAPCVPVPSQPDDSSRGTASIFHPAAHLSEQGCCDEPSHTSSTSAWLWAVAARKWGAPIDENETTGQTEGLTWIRGQHTPRRRRCALAHQSLANLESTLKNQDRFFEHRAPNTQGLHTASLGSSQAPTDAVHNPAVLAAQA</sequence>
<evidence type="ECO:0000313" key="2">
    <source>
        <dbReference type="EMBL" id="MDP9923273.1"/>
    </source>
</evidence>
<proteinExistence type="predicted"/>
<feature type="region of interest" description="Disordered" evidence="1">
    <location>
        <begin position="116"/>
        <end position="135"/>
    </location>
</feature>
<name>A0AAW8DUV8_9BURK</name>
<organism evidence="2 3">
    <name type="scientific">Variovorax boronicumulans</name>
    <dbReference type="NCBI Taxonomy" id="436515"/>
    <lineage>
        <taxon>Bacteria</taxon>
        <taxon>Pseudomonadati</taxon>
        <taxon>Pseudomonadota</taxon>
        <taxon>Betaproteobacteria</taxon>
        <taxon>Burkholderiales</taxon>
        <taxon>Comamonadaceae</taxon>
        <taxon>Variovorax</taxon>
    </lineage>
</organism>
<feature type="compositionally biased region" description="Polar residues" evidence="1">
    <location>
        <begin position="116"/>
        <end position="129"/>
    </location>
</feature>
<feature type="region of interest" description="Disordered" evidence="1">
    <location>
        <begin position="1"/>
        <end position="21"/>
    </location>
</feature>
<evidence type="ECO:0000256" key="1">
    <source>
        <dbReference type="SAM" id="MobiDB-lite"/>
    </source>
</evidence>
<dbReference type="Proteomes" id="UP001244295">
    <property type="component" value="Unassembled WGS sequence"/>
</dbReference>
<reference evidence="2" key="1">
    <citation type="submission" date="2023-07" db="EMBL/GenBank/DDBJ databases">
        <title>Sorghum-associated microbial communities from plants grown in Nebraska, USA.</title>
        <authorList>
            <person name="Schachtman D."/>
        </authorList>
    </citation>
    <scope>NUCLEOTIDE SEQUENCE</scope>
    <source>
        <strain evidence="2">DS2795</strain>
    </source>
</reference>
<gene>
    <name evidence="2" type="ORF">J2W25_002294</name>
</gene>
<dbReference type="EMBL" id="JAUSRR010000003">
    <property type="protein sequence ID" value="MDP9923273.1"/>
    <property type="molecule type" value="Genomic_DNA"/>
</dbReference>
<accession>A0AAW8DUV8</accession>
<comment type="caution">
    <text evidence="2">The sequence shown here is derived from an EMBL/GenBank/DDBJ whole genome shotgun (WGS) entry which is preliminary data.</text>
</comment>